<organism evidence="9 10">
    <name type="scientific">Mucilaginibacter rubeus</name>
    <dbReference type="NCBI Taxonomy" id="2027860"/>
    <lineage>
        <taxon>Bacteria</taxon>
        <taxon>Pseudomonadati</taxon>
        <taxon>Bacteroidota</taxon>
        <taxon>Sphingobacteriia</taxon>
        <taxon>Sphingobacteriales</taxon>
        <taxon>Sphingobacteriaceae</taxon>
        <taxon>Mucilaginibacter</taxon>
    </lineage>
</organism>
<dbReference type="Proteomes" id="UP000251402">
    <property type="component" value="Chromosome"/>
</dbReference>
<evidence type="ECO:0000256" key="1">
    <source>
        <dbReference type="ARBA" id="ARBA00022741"/>
    </source>
</evidence>
<dbReference type="InterPro" id="IPR001789">
    <property type="entry name" value="Sig_transdc_resp-reg_receiver"/>
</dbReference>
<dbReference type="Pfam" id="PF25601">
    <property type="entry name" value="AAA_lid_14"/>
    <property type="match status" value="1"/>
</dbReference>
<dbReference type="Pfam" id="PF00158">
    <property type="entry name" value="Sigma54_activat"/>
    <property type="match status" value="1"/>
</dbReference>
<dbReference type="SUPFAM" id="SSF52172">
    <property type="entry name" value="CheY-like"/>
    <property type="match status" value="1"/>
</dbReference>
<dbReference type="GO" id="GO:0006355">
    <property type="term" value="P:regulation of DNA-templated transcription"/>
    <property type="evidence" value="ECO:0007669"/>
    <property type="project" value="InterPro"/>
</dbReference>
<dbReference type="PROSITE" id="PS00676">
    <property type="entry name" value="SIGMA54_INTERACT_2"/>
    <property type="match status" value="1"/>
</dbReference>
<dbReference type="CDD" id="cd17534">
    <property type="entry name" value="REC_DC-like"/>
    <property type="match status" value="1"/>
</dbReference>
<name>A0A5C1I187_9SPHI</name>
<dbReference type="EMBL" id="CP043450">
    <property type="protein sequence ID" value="QEM11673.1"/>
    <property type="molecule type" value="Genomic_DNA"/>
</dbReference>
<keyword evidence="4" id="KW-0238">DNA-binding</keyword>
<keyword evidence="10" id="KW-1185">Reference proteome</keyword>
<evidence type="ECO:0000256" key="4">
    <source>
        <dbReference type="ARBA" id="ARBA00023125"/>
    </source>
</evidence>
<evidence type="ECO:0000259" key="8">
    <source>
        <dbReference type="PROSITE" id="PS50110"/>
    </source>
</evidence>
<dbReference type="SMART" id="SM00382">
    <property type="entry name" value="AAA"/>
    <property type="match status" value="1"/>
</dbReference>
<keyword evidence="6" id="KW-0597">Phosphoprotein</keyword>
<evidence type="ECO:0000256" key="3">
    <source>
        <dbReference type="ARBA" id="ARBA00023015"/>
    </source>
</evidence>
<gene>
    <name evidence="9" type="ORF">DEO27_017105</name>
</gene>
<keyword evidence="3" id="KW-0805">Transcription regulation</keyword>
<dbReference type="SMART" id="SM00448">
    <property type="entry name" value="REC"/>
    <property type="match status" value="1"/>
</dbReference>
<dbReference type="Gene3D" id="1.10.10.60">
    <property type="entry name" value="Homeodomain-like"/>
    <property type="match status" value="1"/>
</dbReference>
<dbReference type="InterPro" id="IPR003593">
    <property type="entry name" value="AAA+_ATPase"/>
</dbReference>
<dbReference type="PROSITE" id="PS00688">
    <property type="entry name" value="SIGMA54_INTERACT_3"/>
    <property type="match status" value="1"/>
</dbReference>
<keyword evidence="2" id="KW-0067">ATP-binding</keyword>
<dbReference type="InterPro" id="IPR058031">
    <property type="entry name" value="AAA_lid_NorR"/>
</dbReference>
<feature type="domain" description="Response regulatory" evidence="8">
    <location>
        <begin position="4"/>
        <end position="118"/>
    </location>
</feature>
<dbReference type="Pfam" id="PF00072">
    <property type="entry name" value="Response_reg"/>
    <property type="match status" value="1"/>
</dbReference>
<dbReference type="PROSITE" id="PS00675">
    <property type="entry name" value="SIGMA54_INTERACT_1"/>
    <property type="match status" value="1"/>
</dbReference>
<dbReference type="CDD" id="cd00009">
    <property type="entry name" value="AAA"/>
    <property type="match status" value="1"/>
</dbReference>
<dbReference type="OrthoDB" id="9767722at2"/>
<dbReference type="PROSITE" id="PS50045">
    <property type="entry name" value="SIGMA54_INTERACT_4"/>
    <property type="match status" value="1"/>
</dbReference>
<dbReference type="Gene3D" id="1.10.8.60">
    <property type="match status" value="1"/>
</dbReference>
<dbReference type="PROSITE" id="PS50110">
    <property type="entry name" value="RESPONSE_REGULATORY"/>
    <property type="match status" value="1"/>
</dbReference>
<evidence type="ECO:0000256" key="5">
    <source>
        <dbReference type="ARBA" id="ARBA00023163"/>
    </source>
</evidence>
<dbReference type="RefSeq" id="WP_112567705.1">
    <property type="nucleotide sequence ID" value="NZ_CP043450.1"/>
</dbReference>
<evidence type="ECO:0000256" key="2">
    <source>
        <dbReference type="ARBA" id="ARBA00022840"/>
    </source>
</evidence>
<dbReference type="Gene3D" id="3.40.50.2300">
    <property type="match status" value="1"/>
</dbReference>
<evidence type="ECO:0000313" key="9">
    <source>
        <dbReference type="EMBL" id="QEM11673.1"/>
    </source>
</evidence>
<proteinExistence type="predicted"/>
<dbReference type="PANTHER" id="PTHR32071:SF121">
    <property type="entry name" value="SIGMA L-DEPENDENT TRANSCRIPTIONAL REGULATOR YQIR-RELATED"/>
    <property type="match status" value="1"/>
</dbReference>
<dbReference type="InterPro" id="IPR011006">
    <property type="entry name" value="CheY-like_superfamily"/>
</dbReference>
<dbReference type="InterPro" id="IPR025943">
    <property type="entry name" value="Sigma_54_int_dom_ATP-bd_2"/>
</dbReference>
<dbReference type="SUPFAM" id="SSF52540">
    <property type="entry name" value="P-loop containing nucleoside triphosphate hydrolases"/>
    <property type="match status" value="1"/>
</dbReference>
<dbReference type="InterPro" id="IPR025944">
    <property type="entry name" value="Sigma_54_int_dom_CS"/>
</dbReference>
<feature type="domain" description="Sigma-54 factor interaction" evidence="7">
    <location>
        <begin position="150"/>
        <end position="378"/>
    </location>
</feature>
<dbReference type="FunFam" id="3.40.50.300:FF:000006">
    <property type="entry name" value="DNA-binding transcriptional regulator NtrC"/>
    <property type="match status" value="1"/>
</dbReference>
<sequence length="460" mass="50711">MKSKILIVEDQFIEANNLRKVLEGAGYAVCPVARSFDEALNTLNSDLPDLVLLDIFLKGEKTGIDLAPIIKERNIPFIYLSANSDERTFRLAKQTSPYGFLVKPFREKDVLAMLDIATNLHAEHLSLAKVSKVYKSPTDLKGAGTGNFGMAGKSSGLKDITRLIQIAATAESPVLILGESGTGKELVARAIHNHSARSKKPVIIVDCAAVSPTLIESELFGHERGSFTGAVDKRIGKFEQAENGTIFLDEIGEMPLEIQSKLLRVLQEKEICPVGGKRKNVNVRIIAATNRNLEEEIAAGRFRLDLYYRLYVFPIELSPLRERKADIMPIAEHYLSVFAAANKKNITGFSDPVKKVLLGYPWPGNIRQLINLIERSVLLCDGHIINQVNLPVLKPSPVAGNAKERGIKTFADNERDHILDTLARCNWKVYGTGGAAELLNINSSTLKSRMIKLGISKQFG</sequence>
<protein>
    <submittedName>
        <fullName evidence="9">Sigma-54-dependent Fis family transcriptional regulator</fullName>
    </submittedName>
</protein>
<evidence type="ECO:0000259" key="7">
    <source>
        <dbReference type="PROSITE" id="PS50045"/>
    </source>
</evidence>
<dbReference type="InterPro" id="IPR025662">
    <property type="entry name" value="Sigma_54_int_dom_ATP-bd_1"/>
</dbReference>
<dbReference type="GO" id="GO:0000160">
    <property type="term" value="P:phosphorelay signal transduction system"/>
    <property type="evidence" value="ECO:0007669"/>
    <property type="project" value="InterPro"/>
</dbReference>
<keyword evidence="5" id="KW-0804">Transcription</keyword>
<keyword evidence="1" id="KW-0547">Nucleotide-binding</keyword>
<evidence type="ECO:0000256" key="6">
    <source>
        <dbReference type="PROSITE-ProRule" id="PRU00169"/>
    </source>
</evidence>
<evidence type="ECO:0000313" key="10">
    <source>
        <dbReference type="Proteomes" id="UP000251402"/>
    </source>
</evidence>
<reference evidence="9" key="1">
    <citation type="submission" date="2019-08" db="EMBL/GenBank/DDBJ databases">
        <title>Comparative genome analysis confer to the adaptation heavy metal polluted environment.</title>
        <authorList>
            <person name="Li Y."/>
        </authorList>
    </citation>
    <scope>NUCLEOTIDE SEQUENCE [LARGE SCALE GENOMIC DNA]</scope>
    <source>
        <strain evidence="9">P1</strain>
    </source>
</reference>
<dbReference type="AlphaFoldDB" id="A0A5C1I187"/>
<dbReference type="InterPro" id="IPR002078">
    <property type="entry name" value="Sigma_54_int"/>
</dbReference>
<accession>A0A5C1I187</accession>
<dbReference type="PANTHER" id="PTHR32071">
    <property type="entry name" value="TRANSCRIPTIONAL REGULATORY PROTEIN"/>
    <property type="match status" value="1"/>
</dbReference>
<dbReference type="GO" id="GO:0003677">
    <property type="term" value="F:DNA binding"/>
    <property type="evidence" value="ECO:0007669"/>
    <property type="project" value="UniProtKB-KW"/>
</dbReference>
<dbReference type="Gene3D" id="3.40.50.300">
    <property type="entry name" value="P-loop containing nucleotide triphosphate hydrolases"/>
    <property type="match status" value="1"/>
</dbReference>
<dbReference type="KEGG" id="mrub:DEO27_017105"/>
<dbReference type="InterPro" id="IPR027417">
    <property type="entry name" value="P-loop_NTPase"/>
</dbReference>
<dbReference type="GO" id="GO:0005524">
    <property type="term" value="F:ATP binding"/>
    <property type="evidence" value="ECO:0007669"/>
    <property type="project" value="UniProtKB-KW"/>
</dbReference>
<feature type="modified residue" description="4-aspartylphosphate" evidence="6">
    <location>
        <position position="54"/>
    </location>
</feature>